<protein>
    <submittedName>
        <fullName evidence="1">DNA polymerase III subunit chi</fullName>
        <ecNumber evidence="1">2.7.7.7</ecNumber>
    </submittedName>
</protein>
<dbReference type="SUPFAM" id="SSF102400">
    <property type="entry name" value="DNA polymerase III chi subunit"/>
    <property type="match status" value="1"/>
</dbReference>
<dbReference type="Pfam" id="PF04364">
    <property type="entry name" value="DNA_pol3_chi"/>
    <property type="match status" value="1"/>
</dbReference>
<proteinExistence type="predicted"/>
<dbReference type="InterPro" id="IPR036768">
    <property type="entry name" value="PolIII_chi_sf"/>
</dbReference>
<dbReference type="EMBL" id="JAUZVZ010000038">
    <property type="protein sequence ID" value="MDP4537886.1"/>
    <property type="molecule type" value="Genomic_DNA"/>
</dbReference>
<accession>A0ABT9H3K3</accession>
<dbReference type="EC" id="2.7.7.7" evidence="1"/>
<dbReference type="GO" id="GO:0003887">
    <property type="term" value="F:DNA-directed DNA polymerase activity"/>
    <property type="evidence" value="ECO:0007669"/>
    <property type="project" value="UniProtKB-EC"/>
</dbReference>
<comment type="caution">
    <text evidence="1">The sequence shown here is derived from an EMBL/GenBank/DDBJ whole genome shotgun (WGS) entry which is preliminary data.</text>
</comment>
<keyword evidence="2" id="KW-1185">Reference proteome</keyword>
<dbReference type="Proteomes" id="UP001231616">
    <property type="component" value="Unassembled WGS sequence"/>
</dbReference>
<gene>
    <name evidence="1" type="ORF">Q3O60_17020</name>
</gene>
<evidence type="ECO:0000313" key="1">
    <source>
        <dbReference type="EMBL" id="MDP4537886.1"/>
    </source>
</evidence>
<dbReference type="RefSeq" id="WP_305895132.1">
    <property type="nucleotide sequence ID" value="NZ_JAUZVZ010000038.1"/>
</dbReference>
<organism evidence="1 2">
    <name type="scientific">Alkalimonas collagenimarina</name>
    <dbReference type="NCBI Taxonomy" id="400390"/>
    <lineage>
        <taxon>Bacteria</taxon>
        <taxon>Pseudomonadati</taxon>
        <taxon>Pseudomonadota</taxon>
        <taxon>Gammaproteobacteria</taxon>
        <taxon>Alkalimonas</taxon>
    </lineage>
</organism>
<evidence type="ECO:0000313" key="2">
    <source>
        <dbReference type="Proteomes" id="UP001231616"/>
    </source>
</evidence>
<keyword evidence="1" id="KW-0548">Nucleotidyltransferase</keyword>
<dbReference type="PANTHER" id="PTHR38767">
    <property type="entry name" value="DNA POLYMERASE III SUBUNIT CHI"/>
    <property type="match status" value="1"/>
</dbReference>
<sequence>MHISFYLLPEPETNVAEPKPSAIPAHWQLACQLCAEHYRQQQRVLMLTDDEATALQLDEWLWQFEPDRFIPHNLPGEGPSRGAPVEINWQASRQARSVLINLSRTVPEFAQRYAHVIEFVPADTDLKAAARTRYKHYRQLGFTPQMLNAD</sequence>
<dbReference type="Gene3D" id="3.40.50.10110">
    <property type="entry name" value="DNA polymerase III subunit chi"/>
    <property type="match status" value="1"/>
</dbReference>
<reference evidence="1 2" key="1">
    <citation type="submission" date="2023-08" db="EMBL/GenBank/DDBJ databases">
        <authorList>
            <person name="Joshi A."/>
            <person name="Thite S."/>
        </authorList>
    </citation>
    <scope>NUCLEOTIDE SEQUENCE [LARGE SCALE GENOMIC DNA]</scope>
    <source>
        <strain evidence="1 2">AC40</strain>
    </source>
</reference>
<keyword evidence="1" id="KW-0808">Transferase</keyword>
<dbReference type="InterPro" id="IPR007459">
    <property type="entry name" value="DNA_pol3_chi"/>
</dbReference>
<name>A0ABT9H3K3_9GAMM</name>
<dbReference type="PANTHER" id="PTHR38767:SF1">
    <property type="entry name" value="DNA POLYMERASE III SUBUNIT CHI"/>
    <property type="match status" value="1"/>
</dbReference>